<dbReference type="InterPro" id="IPR043502">
    <property type="entry name" value="DNA/RNA_pol_sf"/>
</dbReference>
<dbReference type="GO" id="GO:0003964">
    <property type="term" value="F:RNA-directed DNA polymerase activity"/>
    <property type="evidence" value="ECO:0007669"/>
    <property type="project" value="UniProtKB-KW"/>
</dbReference>
<name>A0A699SV95_TANCI</name>
<comment type="caution">
    <text evidence="2">The sequence shown here is derived from an EMBL/GenBank/DDBJ whole genome shotgun (WGS) entry which is preliminary data.</text>
</comment>
<gene>
    <name evidence="2" type="ORF">Tci_873489</name>
</gene>
<protein>
    <submittedName>
        <fullName evidence="2">Reverse transcriptase domain-containing protein</fullName>
    </submittedName>
</protein>
<dbReference type="Pfam" id="PF17919">
    <property type="entry name" value="RT_RNaseH_2"/>
    <property type="match status" value="1"/>
</dbReference>
<evidence type="ECO:0000259" key="1">
    <source>
        <dbReference type="Pfam" id="PF17919"/>
    </source>
</evidence>
<organism evidence="2">
    <name type="scientific">Tanacetum cinerariifolium</name>
    <name type="common">Dalmatian daisy</name>
    <name type="synonym">Chrysanthemum cinerariifolium</name>
    <dbReference type="NCBI Taxonomy" id="118510"/>
    <lineage>
        <taxon>Eukaryota</taxon>
        <taxon>Viridiplantae</taxon>
        <taxon>Streptophyta</taxon>
        <taxon>Embryophyta</taxon>
        <taxon>Tracheophyta</taxon>
        <taxon>Spermatophyta</taxon>
        <taxon>Magnoliopsida</taxon>
        <taxon>eudicotyledons</taxon>
        <taxon>Gunneridae</taxon>
        <taxon>Pentapetalae</taxon>
        <taxon>asterids</taxon>
        <taxon>campanulids</taxon>
        <taxon>Asterales</taxon>
        <taxon>Asteraceae</taxon>
        <taxon>Asteroideae</taxon>
        <taxon>Anthemideae</taxon>
        <taxon>Anthemidinae</taxon>
        <taxon>Tanacetum</taxon>
    </lineage>
</organism>
<dbReference type="InterPro" id="IPR041577">
    <property type="entry name" value="RT_RNaseH_2"/>
</dbReference>
<evidence type="ECO:0000313" key="2">
    <source>
        <dbReference type="EMBL" id="GFD01520.1"/>
    </source>
</evidence>
<keyword evidence="2" id="KW-0548">Nucleotidyltransferase</keyword>
<keyword evidence="2" id="KW-0808">Transferase</keyword>
<reference evidence="2" key="1">
    <citation type="journal article" date="2019" name="Sci. Rep.">
        <title>Draft genome of Tanacetum cinerariifolium, the natural source of mosquito coil.</title>
        <authorList>
            <person name="Yamashiro T."/>
            <person name="Shiraishi A."/>
            <person name="Satake H."/>
            <person name="Nakayama K."/>
        </authorList>
    </citation>
    <scope>NUCLEOTIDE SEQUENCE</scope>
</reference>
<feature type="domain" description="Reverse transcriptase/retrotransposon-derived protein RNase H-like" evidence="1">
    <location>
        <begin position="2"/>
        <end position="39"/>
    </location>
</feature>
<dbReference type="PANTHER" id="PTHR34072">
    <property type="entry name" value="ENZYMATIC POLYPROTEIN-RELATED"/>
    <property type="match status" value="1"/>
</dbReference>
<proteinExistence type="predicted"/>
<accession>A0A699SV95</accession>
<dbReference type="SUPFAM" id="SSF56672">
    <property type="entry name" value="DNA/RNA polymerases"/>
    <property type="match status" value="1"/>
</dbReference>
<keyword evidence="2" id="KW-0695">RNA-directed DNA polymerase</keyword>
<dbReference type="EMBL" id="BKCJ011191798">
    <property type="protein sequence ID" value="GFD01520.1"/>
    <property type="molecule type" value="Genomic_DNA"/>
</dbReference>
<feature type="non-terminal residue" evidence="2">
    <location>
        <position position="1"/>
    </location>
</feature>
<sequence length="133" mass="15306">VPDWNLPFELMCDASDYAIGAVLGQHNSKHFQPIHYDAKPRLLRWVLLLKEFDITILDKKGSENLAADHLSRLENPHQDVLENKDINENFPFETLGSLTSHNTPWFADIVNFHAGNFIKKGLTSQQKKFFSKM</sequence>
<dbReference type="PANTHER" id="PTHR34072:SF57">
    <property type="entry name" value="RNA-DIRECTED DNA POLYMERASE"/>
    <property type="match status" value="1"/>
</dbReference>
<dbReference type="AlphaFoldDB" id="A0A699SV95"/>